<evidence type="ECO:0000313" key="4">
    <source>
        <dbReference type="Proteomes" id="UP001519363"/>
    </source>
</evidence>
<dbReference type="RefSeq" id="WP_249044781.1">
    <property type="nucleotide sequence ID" value="NZ_JAGIOO010000001.1"/>
</dbReference>
<accession>A0ABS5A7H6</accession>
<gene>
    <name evidence="3" type="ORF">JOF53_001417</name>
</gene>
<sequence length="172" mass="18196">MALLLLASCVVVAVSVIPPLVGSPPVLPLDRLAVLARDLRWEDDIVVVAGGVIAGLGLLLLLCALLPGKPAVLPLANPADGGRRTGWPVTAGVRRRSVCHALRRGAEAVDGVSAAGVRLRRHTVVATVRTRRHDATGLDAAVREAIGRGLDEVGLARRPLPRVRILRRRADR</sequence>
<organism evidence="3 4">
    <name type="scientific">Crossiella equi</name>
    <dbReference type="NCBI Taxonomy" id="130796"/>
    <lineage>
        <taxon>Bacteria</taxon>
        <taxon>Bacillati</taxon>
        <taxon>Actinomycetota</taxon>
        <taxon>Actinomycetes</taxon>
        <taxon>Pseudonocardiales</taxon>
        <taxon>Pseudonocardiaceae</taxon>
        <taxon>Crossiella</taxon>
    </lineage>
</organism>
<dbReference type="Pfam" id="PF19803">
    <property type="entry name" value="DUF6286"/>
    <property type="match status" value="1"/>
</dbReference>
<feature type="domain" description="DUF6286" evidence="2">
    <location>
        <begin position="56"/>
        <end position="165"/>
    </location>
</feature>
<keyword evidence="1" id="KW-0812">Transmembrane</keyword>
<keyword evidence="4" id="KW-1185">Reference proteome</keyword>
<protein>
    <recommendedName>
        <fullName evidence="2">DUF6286 domain-containing protein</fullName>
    </recommendedName>
</protein>
<evidence type="ECO:0000259" key="2">
    <source>
        <dbReference type="Pfam" id="PF19803"/>
    </source>
</evidence>
<name>A0ABS5A7H6_9PSEU</name>
<feature type="transmembrane region" description="Helical" evidence="1">
    <location>
        <begin position="46"/>
        <end position="66"/>
    </location>
</feature>
<reference evidence="3 4" key="1">
    <citation type="submission" date="2021-03" db="EMBL/GenBank/DDBJ databases">
        <title>Sequencing the genomes of 1000 actinobacteria strains.</title>
        <authorList>
            <person name="Klenk H.-P."/>
        </authorList>
    </citation>
    <scope>NUCLEOTIDE SEQUENCE [LARGE SCALE GENOMIC DNA]</scope>
    <source>
        <strain evidence="3 4">DSM 44580</strain>
    </source>
</reference>
<evidence type="ECO:0000256" key="1">
    <source>
        <dbReference type="SAM" id="Phobius"/>
    </source>
</evidence>
<evidence type="ECO:0000313" key="3">
    <source>
        <dbReference type="EMBL" id="MBP2472545.1"/>
    </source>
</evidence>
<dbReference type="EMBL" id="JAGIOO010000001">
    <property type="protein sequence ID" value="MBP2472545.1"/>
    <property type="molecule type" value="Genomic_DNA"/>
</dbReference>
<comment type="caution">
    <text evidence="3">The sequence shown here is derived from an EMBL/GenBank/DDBJ whole genome shotgun (WGS) entry which is preliminary data.</text>
</comment>
<keyword evidence="1" id="KW-1133">Transmembrane helix</keyword>
<proteinExistence type="predicted"/>
<keyword evidence="1" id="KW-0472">Membrane</keyword>
<dbReference type="InterPro" id="IPR046253">
    <property type="entry name" value="DUF6286"/>
</dbReference>
<dbReference type="Proteomes" id="UP001519363">
    <property type="component" value="Unassembled WGS sequence"/>
</dbReference>